<dbReference type="RefSeq" id="WP_132482155.1">
    <property type="nucleotide sequence ID" value="NZ_SMKW01000005.1"/>
</dbReference>
<dbReference type="Gene3D" id="1.10.260.40">
    <property type="entry name" value="lambda repressor-like DNA-binding domains"/>
    <property type="match status" value="1"/>
</dbReference>
<feature type="domain" description="HTH cro/C1-type" evidence="1">
    <location>
        <begin position="14"/>
        <end position="71"/>
    </location>
</feature>
<dbReference type="Pfam" id="PF13560">
    <property type="entry name" value="HTH_31"/>
    <property type="match status" value="1"/>
</dbReference>
<dbReference type="Pfam" id="PF19054">
    <property type="entry name" value="DUF5753"/>
    <property type="match status" value="1"/>
</dbReference>
<dbReference type="AlphaFoldDB" id="A0A4R4ZA07"/>
<protein>
    <submittedName>
        <fullName evidence="2">XRE family transcriptional regulator</fullName>
    </submittedName>
</protein>
<dbReference type="OrthoDB" id="3687959at2"/>
<dbReference type="Proteomes" id="UP000294947">
    <property type="component" value="Unassembled WGS sequence"/>
</dbReference>
<dbReference type="InterPro" id="IPR001387">
    <property type="entry name" value="Cro/C1-type_HTH"/>
</dbReference>
<dbReference type="CDD" id="cd00093">
    <property type="entry name" value="HTH_XRE"/>
    <property type="match status" value="1"/>
</dbReference>
<evidence type="ECO:0000313" key="3">
    <source>
        <dbReference type="Proteomes" id="UP000294947"/>
    </source>
</evidence>
<dbReference type="PROSITE" id="PS50943">
    <property type="entry name" value="HTH_CROC1"/>
    <property type="match status" value="1"/>
</dbReference>
<gene>
    <name evidence="2" type="ORF">E1288_06295</name>
</gene>
<sequence>MANTAKARVLGAELRDLRKQAGLTVRGLEERLNFSRSTISRIECGEKVPSAEDLGAMLAIYKVTGTRRDELVEAAKEADQPNWTEVGPTGIPRQLSALLEFEREATRISDLSLIRVPGLLQTADYARAVFRGGGVSPERIEMLVAIRMGRREVLTRASPVKFVALIDEAVLRRPVGGKEVMADQLRHILKTAELDTVTVQVLPFELGAHIGQDGSHILLEFAKADPIVHLEHRRSGQFLDKPEDTIDFRDLTATLQADALGADQSAALIRSYLDGLEA</sequence>
<evidence type="ECO:0000313" key="2">
    <source>
        <dbReference type="EMBL" id="TDD54836.1"/>
    </source>
</evidence>
<dbReference type="EMBL" id="SMKW01000005">
    <property type="protein sequence ID" value="TDD54836.1"/>
    <property type="molecule type" value="Genomic_DNA"/>
</dbReference>
<dbReference type="SMART" id="SM00530">
    <property type="entry name" value="HTH_XRE"/>
    <property type="match status" value="1"/>
</dbReference>
<dbReference type="SUPFAM" id="SSF47413">
    <property type="entry name" value="lambda repressor-like DNA-binding domains"/>
    <property type="match status" value="1"/>
</dbReference>
<proteinExistence type="predicted"/>
<comment type="caution">
    <text evidence="2">The sequence shown here is derived from an EMBL/GenBank/DDBJ whole genome shotgun (WGS) entry which is preliminary data.</text>
</comment>
<keyword evidence="3" id="KW-1185">Reference proteome</keyword>
<evidence type="ECO:0000259" key="1">
    <source>
        <dbReference type="PROSITE" id="PS50943"/>
    </source>
</evidence>
<organism evidence="2 3">
    <name type="scientific">Saccharopolyspora elongata</name>
    <dbReference type="NCBI Taxonomy" id="2530387"/>
    <lineage>
        <taxon>Bacteria</taxon>
        <taxon>Bacillati</taxon>
        <taxon>Actinomycetota</taxon>
        <taxon>Actinomycetes</taxon>
        <taxon>Pseudonocardiales</taxon>
        <taxon>Pseudonocardiaceae</taxon>
        <taxon>Saccharopolyspora</taxon>
    </lineage>
</organism>
<dbReference type="InterPro" id="IPR043917">
    <property type="entry name" value="DUF5753"/>
</dbReference>
<accession>A0A4R4ZA07</accession>
<dbReference type="GO" id="GO:0003677">
    <property type="term" value="F:DNA binding"/>
    <property type="evidence" value="ECO:0007669"/>
    <property type="project" value="InterPro"/>
</dbReference>
<dbReference type="InterPro" id="IPR010982">
    <property type="entry name" value="Lambda_DNA-bd_dom_sf"/>
</dbReference>
<reference evidence="2 3" key="1">
    <citation type="submission" date="2019-03" db="EMBL/GenBank/DDBJ databases">
        <title>Draft genome sequences of novel Actinobacteria.</title>
        <authorList>
            <person name="Sahin N."/>
            <person name="Ay H."/>
            <person name="Saygin H."/>
        </authorList>
    </citation>
    <scope>NUCLEOTIDE SEQUENCE [LARGE SCALE GENOMIC DNA]</scope>
    <source>
        <strain evidence="2 3">7K502</strain>
    </source>
</reference>
<name>A0A4R4ZA07_9PSEU</name>